<dbReference type="OrthoDB" id="1957909at2"/>
<reference evidence="1 2" key="1">
    <citation type="journal article" date="2015" name="Biotechnol. Bioeng.">
        <title>Genome sequence and phenotypic characterization of Caulobacter segnis.</title>
        <authorList>
            <person name="Patel S."/>
            <person name="Fletcher B."/>
            <person name="Scott D.C."/>
            <person name="Ely B."/>
        </authorList>
    </citation>
    <scope>NUCLEOTIDE SEQUENCE [LARGE SCALE GENOMIC DNA]</scope>
    <source>
        <strain evidence="1 2">ERI-2</strain>
    </source>
</reference>
<dbReference type="NCBIfam" id="TIGR02833">
    <property type="entry name" value="spore_III_AB"/>
    <property type="match status" value="1"/>
</dbReference>
<evidence type="ECO:0000313" key="1">
    <source>
        <dbReference type="EMBL" id="OAA83302.1"/>
    </source>
</evidence>
<dbReference type="Pfam" id="PF09548">
    <property type="entry name" value="Spore_III_AB"/>
    <property type="match status" value="1"/>
</dbReference>
<dbReference type="AlphaFoldDB" id="A0A162KJN5"/>
<dbReference type="PIRSF" id="PIRSF021435">
    <property type="entry name" value="SpoIIIAB"/>
    <property type="match status" value="1"/>
</dbReference>
<dbReference type="RefSeq" id="WP_063556885.1">
    <property type="nucleotide sequence ID" value="NZ_LITT01000062.1"/>
</dbReference>
<accession>A0A162KJN5</accession>
<dbReference type="InterPro" id="IPR014198">
    <property type="entry name" value="Spore_III_AB"/>
</dbReference>
<dbReference type="PATRIC" id="fig|1538.10.peg.3708"/>
<dbReference type="Proteomes" id="UP000077407">
    <property type="component" value="Unassembled WGS sequence"/>
</dbReference>
<comment type="caution">
    <text evidence="1">The sequence shown here is derived from an EMBL/GenBank/DDBJ whole genome shotgun (WGS) entry which is preliminary data.</text>
</comment>
<proteinExistence type="predicted"/>
<protein>
    <submittedName>
        <fullName evidence="1">Stage III sporulation protein SpoAB</fullName>
    </submittedName>
</protein>
<name>A0A162KJN5_9CLOT</name>
<organism evidence="1 2">
    <name type="scientific">Clostridium ljungdahlii</name>
    <dbReference type="NCBI Taxonomy" id="1538"/>
    <lineage>
        <taxon>Bacteria</taxon>
        <taxon>Bacillati</taxon>
        <taxon>Bacillota</taxon>
        <taxon>Clostridia</taxon>
        <taxon>Eubacteriales</taxon>
        <taxon>Clostridiaceae</taxon>
        <taxon>Clostridium</taxon>
    </lineage>
</organism>
<dbReference type="EMBL" id="LITT01000062">
    <property type="protein sequence ID" value="OAA83302.1"/>
    <property type="molecule type" value="Genomic_DNA"/>
</dbReference>
<gene>
    <name evidence="1" type="ORF">WY13_03630</name>
</gene>
<sequence length="172" mass="19417">MLKLLGCIMTICGSTGIGFIWGENLKCRVKQLREVQRCINQLQNEIIYTHTPLPEAILNTASKSVNPIKDVLEEISHMLKENSVDSVYEAFNVIFEKKKDILNLKNEDIGTLIDLSKTLGESDIEGQKRMFSLALENIKKQIEISEISMNKNLKMYRCLGFSLGAVVVIILV</sequence>
<evidence type="ECO:0000313" key="2">
    <source>
        <dbReference type="Proteomes" id="UP000077407"/>
    </source>
</evidence>